<protein>
    <submittedName>
        <fullName evidence="2">Uncharacterized protein</fullName>
    </submittedName>
</protein>
<organism evidence="2 3">
    <name type="scientific">Mycolicibacterium conceptionense</name>
    <dbReference type="NCBI Taxonomy" id="451644"/>
    <lineage>
        <taxon>Bacteria</taxon>
        <taxon>Bacillati</taxon>
        <taxon>Actinomycetota</taxon>
        <taxon>Actinomycetes</taxon>
        <taxon>Mycobacteriales</taxon>
        <taxon>Mycobacteriaceae</taxon>
        <taxon>Mycolicibacterium</taxon>
    </lineage>
</organism>
<sequence>MAGVQSHGLSSLSRVTPWFCGFLLVLQVAQVCIETRPLVLRDIFLVVIWSGLTVYWRLYPRLIDARYELLSTHQGVDAPT</sequence>
<evidence type="ECO:0000313" key="2">
    <source>
        <dbReference type="EMBL" id="KMV18360.1"/>
    </source>
</evidence>
<evidence type="ECO:0000313" key="3">
    <source>
        <dbReference type="Proteomes" id="UP000037594"/>
    </source>
</evidence>
<dbReference type="Proteomes" id="UP000037594">
    <property type="component" value="Unassembled WGS sequence"/>
</dbReference>
<feature type="transmembrane region" description="Helical" evidence="1">
    <location>
        <begin position="40"/>
        <end position="59"/>
    </location>
</feature>
<accession>A0A0J8UDD9</accession>
<reference evidence="2 3" key="1">
    <citation type="submission" date="2015-06" db="EMBL/GenBank/DDBJ databases">
        <title>Genome sequence of Mycobacterium conceptionense strain MLE.</title>
        <authorList>
            <person name="Greninger A.L."/>
            <person name="Cunningham G."/>
            <person name="Chiu C.Y."/>
            <person name="Miller S."/>
        </authorList>
    </citation>
    <scope>NUCLEOTIDE SEQUENCE [LARGE SCALE GENOMIC DNA]</scope>
    <source>
        <strain evidence="2 3">MLE</strain>
    </source>
</reference>
<gene>
    <name evidence="2" type="ORF">ACT17_12125</name>
</gene>
<dbReference type="AlphaFoldDB" id="A0A0J8UDD9"/>
<keyword evidence="1" id="KW-0812">Transmembrane</keyword>
<evidence type="ECO:0000256" key="1">
    <source>
        <dbReference type="SAM" id="Phobius"/>
    </source>
</evidence>
<proteinExistence type="predicted"/>
<name>A0A0J8UDD9_9MYCO</name>
<keyword evidence="1" id="KW-1133">Transmembrane helix</keyword>
<dbReference type="PATRIC" id="fig|451644.5.peg.2511"/>
<feature type="transmembrane region" description="Helical" evidence="1">
    <location>
        <begin position="15"/>
        <end position="33"/>
    </location>
</feature>
<comment type="caution">
    <text evidence="2">The sequence shown here is derived from an EMBL/GenBank/DDBJ whole genome shotgun (WGS) entry which is preliminary data.</text>
</comment>
<dbReference type="EMBL" id="LFOD01000008">
    <property type="protein sequence ID" value="KMV18360.1"/>
    <property type="molecule type" value="Genomic_DNA"/>
</dbReference>
<keyword evidence="1" id="KW-0472">Membrane</keyword>